<evidence type="ECO:0000256" key="3">
    <source>
        <dbReference type="ARBA" id="ARBA00022989"/>
    </source>
</evidence>
<name>A0A841GLB7_9BACT</name>
<reference evidence="8 9" key="1">
    <citation type="submission" date="2020-08" db="EMBL/GenBank/DDBJ databases">
        <title>Genomic Encyclopedia of Type Strains, Phase IV (KMG-IV): sequencing the most valuable type-strain genomes for metagenomic binning, comparative biology and taxonomic classification.</title>
        <authorList>
            <person name="Goeker M."/>
        </authorList>
    </citation>
    <scope>NUCLEOTIDE SEQUENCE [LARGE SCALE GENOMIC DNA]</scope>
    <source>
        <strain evidence="8 9">DSM 29007</strain>
    </source>
</reference>
<evidence type="ECO:0000256" key="5">
    <source>
        <dbReference type="SAM" id="MobiDB-lite"/>
    </source>
</evidence>
<keyword evidence="4 6" id="KW-0472">Membrane</keyword>
<evidence type="ECO:0000256" key="6">
    <source>
        <dbReference type="SAM" id="Phobius"/>
    </source>
</evidence>
<evidence type="ECO:0000313" key="9">
    <source>
        <dbReference type="Proteomes" id="UP000582837"/>
    </source>
</evidence>
<feature type="region of interest" description="Disordered" evidence="5">
    <location>
        <begin position="250"/>
        <end position="270"/>
    </location>
</feature>
<feature type="transmembrane region" description="Helical" evidence="6">
    <location>
        <begin position="21"/>
        <end position="40"/>
    </location>
</feature>
<sequence>MAVPRDAVGAGAMIRWADHSLLHLIALFPAILGIAMLLWWRRRRDVADALGDRALVRRLTGTDLHAFPWRRAALLVPAAALLGTAAAGPRWGTAREADVPRRGDVVLVLDASNSMLVQDVAPNRLEREREMARALVARLGGSRVGVVAFAGSAQPLTPLTDDFGAVNLYLDALGPDVVQQDGSSLYAALRSAVNLLDVPVAGTEARPGSIIVVSDGEALEPMSMVQLALEQAVQRRIAVHTIGIGTAAGGPVPDVDPATGRRRGFKKDPETGEEAVSRMAESVLADIAQATGGTFHANPDTRATEQLAAVASSGGAGKGRGATYADNRYEWFLGLALVLIALDALLDHARPQRKDR</sequence>
<dbReference type="InterPro" id="IPR002035">
    <property type="entry name" value="VWF_A"/>
</dbReference>
<evidence type="ECO:0000256" key="1">
    <source>
        <dbReference type="ARBA" id="ARBA00022475"/>
    </source>
</evidence>
<accession>A0A841GLB7</accession>
<gene>
    <name evidence="8" type="ORF">HNQ61_001156</name>
</gene>
<dbReference type="PANTHER" id="PTHR22550:SF5">
    <property type="entry name" value="LEUCINE ZIPPER PROTEIN 4"/>
    <property type="match status" value="1"/>
</dbReference>
<keyword evidence="9" id="KW-1185">Reference proteome</keyword>
<evidence type="ECO:0000259" key="7">
    <source>
        <dbReference type="PROSITE" id="PS50234"/>
    </source>
</evidence>
<dbReference type="AlphaFoldDB" id="A0A841GLB7"/>
<dbReference type="InterPro" id="IPR036465">
    <property type="entry name" value="vWFA_dom_sf"/>
</dbReference>
<dbReference type="InterPro" id="IPR050768">
    <property type="entry name" value="UPF0353/GerABKA_families"/>
</dbReference>
<organism evidence="8 9">
    <name type="scientific">Longimicrobium terrae</name>
    <dbReference type="NCBI Taxonomy" id="1639882"/>
    <lineage>
        <taxon>Bacteria</taxon>
        <taxon>Pseudomonadati</taxon>
        <taxon>Gemmatimonadota</taxon>
        <taxon>Longimicrobiia</taxon>
        <taxon>Longimicrobiales</taxon>
        <taxon>Longimicrobiaceae</taxon>
        <taxon>Longimicrobium</taxon>
    </lineage>
</organism>
<dbReference type="SUPFAM" id="SSF53300">
    <property type="entry name" value="vWA-like"/>
    <property type="match status" value="1"/>
</dbReference>
<dbReference type="Gene3D" id="3.40.50.410">
    <property type="entry name" value="von Willebrand factor, type A domain"/>
    <property type="match status" value="1"/>
</dbReference>
<dbReference type="RefSeq" id="WP_170037403.1">
    <property type="nucleotide sequence ID" value="NZ_JABDTL010000002.1"/>
</dbReference>
<proteinExistence type="predicted"/>
<evidence type="ECO:0000256" key="4">
    <source>
        <dbReference type="ARBA" id="ARBA00023136"/>
    </source>
</evidence>
<dbReference type="Proteomes" id="UP000582837">
    <property type="component" value="Unassembled WGS sequence"/>
</dbReference>
<keyword evidence="1" id="KW-1003">Cell membrane</keyword>
<comment type="caution">
    <text evidence="8">The sequence shown here is derived from an EMBL/GenBank/DDBJ whole genome shotgun (WGS) entry which is preliminary data.</text>
</comment>
<keyword evidence="3 6" id="KW-1133">Transmembrane helix</keyword>
<protein>
    <submittedName>
        <fullName evidence="8">Ca-activated chloride channel family protein</fullName>
    </submittedName>
</protein>
<keyword evidence="2 6" id="KW-0812">Transmembrane</keyword>
<dbReference type="PROSITE" id="PS50234">
    <property type="entry name" value="VWFA"/>
    <property type="match status" value="1"/>
</dbReference>
<dbReference type="EMBL" id="JACHIA010000002">
    <property type="protein sequence ID" value="MBB6069541.1"/>
    <property type="molecule type" value="Genomic_DNA"/>
</dbReference>
<dbReference type="Pfam" id="PF13519">
    <property type="entry name" value="VWA_2"/>
    <property type="match status" value="1"/>
</dbReference>
<feature type="domain" description="VWFA" evidence="7">
    <location>
        <begin position="104"/>
        <end position="287"/>
    </location>
</feature>
<evidence type="ECO:0000313" key="8">
    <source>
        <dbReference type="EMBL" id="MBB6069541.1"/>
    </source>
</evidence>
<evidence type="ECO:0000256" key="2">
    <source>
        <dbReference type="ARBA" id="ARBA00022692"/>
    </source>
</evidence>
<dbReference type="SMART" id="SM00327">
    <property type="entry name" value="VWA"/>
    <property type="match status" value="1"/>
</dbReference>
<dbReference type="PANTHER" id="PTHR22550">
    <property type="entry name" value="SPORE GERMINATION PROTEIN"/>
    <property type="match status" value="1"/>
</dbReference>